<dbReference type="NCBIfam" id="TIGR02734">
    <property type="entry name" value="crtI_fam"/>
    <property type="match status" value="1"/>
</dbReference>
<evidence type="ECO:0000313" key="12">
    <source>
        <dbReference type="EMBL" id="MBM7632447.1"/>
    </source>
</evidence>
<dbReference type="EMBL" id="JAFBEC010000003">
    <property type="protein sequence ID" value="MBM7632447.1"/>
    <property type="molecule type" value="Genomic_DNA"/>
</dbReference>
<keyword evidence="2 10" id="KW-0125">Carotenoid biosynthesis</keyword>
<sequence length="499" mass="55595">MTSVTIVGGGLGGLSAAISLASEGFDVTVLEQNERIGGKCNVREGEGFSFDTGPSILTMPWVLEQLFERAGENLHDYVSLTRVEPQWRTFFEDGETIDLHGDLPTMLKEIERISKADAQGFLQYMNYSSKMYELCMKSFYKRSLTGLTELRSYHTLPELLKLDPLKSMASGTKRYIEDPHLQQLLNFLVMYVGSSPYQAPAVMSQLAHVQFGLGIYYVEGGLYNIVKAMEKVLIKLGVTIKTKTKVTKIVNEKDLVSGVELATGQTIKSDYVVSNREVVSTYADLLPEHTNKPLVHKYEPTVSGLVMLLGINRDYEQLAHHNFFFSKDPELEFKQIYEEKRPADDPTVYIGISSKSDPTQAPEGKANFFILTHVPPLNDNENWQEQYGSYRDVVLSKLERNGLNGLRDCIEFDYTFTPNDLHDLYGSVGGSIYGVTANRKTNGGFKIPSQSSAYHNLYFVGGSTHPGGGVPMVTLSGQLTADLIVESQQTTNKSSKHII</sequence>
<evidence type="ECO:0000256" key="3">
    <source>
        <dbReference type="ARBA" id="ARBA00023002"/>
    </source>
</evidence>
<dbReference type="Pfam" id="PF01593">
    <property type="entry name" value="Amino_oxidase"/>
    <property type="match status" value="1"/>
</dbReference>
<dbReference type="RefSeq" id="WP_204696660.1">
    <property type="nucleotide sequence ID" value="NZ_JAFBEC010000003.1"/>
</dbReference>
<evidence type="ECO:0000256" key="2">
    <source>
        <dbReference type="ARBA" id="ARBA00022746"/>
    </source>
</evidence>
<evidence type="ECO:0000256" key="5">
    <source>
        <dbReference type="ARBA" id="ARBA00038194"/>
    </source>
</evidence>
<evidence type="ECO:0000259" key="11">
    <source>
        <dbReference type="Pfam" id="PF01593"/>
    </source>
</evidence>
<dbReference type="InterPro" id="IPR014105">
    <property type="entry name" value="Carotenoid/retinoid_OxRdtase"/>
</dbReference>
<dbReference type="PANTHER" id="PTHR43734:SF7">
    <property type="entry name" value="4,4'-DIAPONEUROSPORENE OXYGENASE"/>
    <property type="match status" value="1"/>
</dbReference>
<dbReference type="PANTHER" id="PTHR43734">
    <property type="entry name" value="PHYTOENE DESATURASE"/>
    <property type="match status" value="1"/>
</dbReference>
<comment type="catalytic activity">
    <reaction evidence="9">
        <text>all-trans-4,4'-diaponeurosporene + 2 AH2 + 2 O2 = 4,4'-diaponeurosporenal + 2 A + 3 H2O</text>
        <dbReference type="Rhea" id="RHEA:56104"/>
        <dbReference type="ChEBI" id="CHEBI:13193"/>
        <dbReference type="ChEBI" id="CHEBI:15377"/>
        <dbReference type="ChEBI" id="CHEBI:15379"/>
        <dbReference type="ChEBI" id="CHEBI:17499"/>
        <dbReference type="ChEBI" id="CHEBI:62743"/>
        <dbReference type="ChEBI" id="CHEBI:79065"/>
    </reaction>
</comment>
<dbReference type="Gene3D" id="3.50.50.60">
    <property type="entry name" value="FAD/NAD(P)-binding domain"/>
    <property type="match status" value="3"/>
</dbReference>
<evidence type="ECO:0000256" key="9">
    <source>
        <dbReference type="ARBA" id="ARBA00048532"/>
    </source>
</evidence>
<name>A0ABS2PAV1_9BACL</name>
<feature type="domain" description="Amine oxidase" evidence="11">
    <location>
        <begin position="11"/>
        <end position="274"/>
    </location>
</feature>
<reference evidence="12 13" key="1">
    <citation type="submission" date="2021-01" db="EMBL/GenBank/DDBJ databases">
        <title>Genomic Encyclopedia of Type Strains, Phase IV (KMG-IV): sequencing the most valuable type-strain genomes for metagenomic binning, comparative biology and taxonomic classification.</title>
        <authorList>
            <person name="Goeker M."/>
        </authorList>
    </citation>
    <scope>NUCLEOTIDE SEQUENCE [LARGE SCALE GENOMIC DNA]</scope>
    <source>
        <strain evidence="12 13">DSM 25540</strain>
    </source>
</reference>
<evidence type="ECO:0000256" key="7">
    <source>
        <dbReference type="ARBA" id="ARBA00041900"/>
    </source>
</evidence>
<comment type="similarity">
    <text evidence="5">Belongs to the carotenoid/retinoid oxidoreductase family. CrtP subfamily.</text>
</comment>
<evidence type="ECO:0000256" key="6">
    <source>
        <dbReference type="ARBA" id="ARBA00039159"/>
    </source>
</evidence>
<keyword evidence="3 10" id="KW-0560">Oxidoreductase</keyword>
<comment type="cofactor">
    <cofactor evidence="1">
        <name>FAD</name>
        <dbReference type="ChEBI" id="CHEBI:57692"/>
    </cofactor>
</comment>
<protein>
    <recommendedName>
        <fullName evidence="6">4,4'-diaponeurosporene oxygenase</fullName>
    </recommendedName>
    <alternativeName>
        <fullName evidence="7">4,4'-diaponeurosporene oxidase</fullName>
    </alternativeName>
    <alternativeName>
        <fullName evidence="8">Carotenoid oxidase</fullName>
    </alternativeName>
</protein>
<evidence type="ECO:0000256" key="1">
    <source>
        <dbReference type="ARBA" id="ARBA00001974"/>
    </source>
</evidence>
<comment type="caution">
    <text evidence="12">The sequence shown here is derived from an EMBL/GenBank/DDBJ whole genome shotgun (WGS) entry which is preliminary data.</text>
</comment>
<dbReference type="InterPro" id="IPR036188">
    <property type="entry name" value="FAD/NAD-bd_sf"/>
</dbReference>
<dbReference type="GO" id="GO:0016491">
    <property type="term" value="F:oxidoreductase activity"/>
    <property type="evidence" value="ECO:0007669"/>
    <property type="project" value="UniProtKB-KW"/>
</dbReference>
<evidence type="ECO:0000256" key="4">
    <source>
        <dbReference type="ARBA" id="ARBA00037901"/>
    </source>
</evidence>
<evidence type="ECO:0000256" key="10">
    <source>
        <dbReference type="RuleBase" id="RU362075"/>
    </source>
</evidence>
<comment type="pathway">
    <text evidence="4">Carotenoid biosynthesis; staphyloxanthin biosynthesis; staphyloxanthin from farnesyl diphosphate: step 3/5.</text>
</comment>
<accession>A0ABS2PAV1</accession>
<organism evidence="12 13">
    <name type="scientific">Geomicrobium sediminis</name>
    <dbReference type="NCBI Taxonomy" id="1347788"/>
    <lineage>
        <taxon>Bacteria</taxon>
        <taxon>Bacillati</taxon>
        <taxon>Bacillota</taxon>
        <taxon>Bacilli</taxon>
        <taxon>Bacillales</taxon>
        <taxon>Geomicrobium</taxon>
    </lineage>
</organism>
<dbReference type="Proteomes" id="UP000741863">
    <property type="component" value="Unassembled WGS sequence"/>
</dbReference>
<evidence type="ECO:0000313" key="13">
    <source>
        <dbReference type="Proteomes" id="UP000741863"/>
    </source>
</evidence>
<gene>
    <name evidence="12" type="ORF">JOD17_001540</name>
</gene>
<dbReference type="InterPro" id="IPR002937">
    <property type="entry name" value="Amino_oxidase"/>
</dbReference>
<evidence type="ECO:0000256" key="8">
    <source>
        <dbReference type="ARBA" id="ARBA00042619"/>
    </source>
</evidence>
<proteinExistence type="inferred from homology"/>
<dbReference type="SUPFAM" id="SSF51905">
    <property type="entry name" value="FAD/NAD(P)-binding domain"/>
    <property type="match status" value="1"/>
</dbReference>
<keyword evidence="13" id="KW-1185">Reference proteome</keyword>